<dbReference type="EMBL" id="NKUJ01000750">
    <property type="protein sequence ID" value="RMI99087.1"/>
    <property type="molecule type" value="Genomic_DNA"/>
</dbReference>
<keyword evidence="3" id="KW-1185">Reference proteome</keyword>
<gene>
    <name evidence="2" type="ORF">CDV36_016055</name>
</gene>
<comment type="caution">
    <text evidence="2">The sequence shown here is derived from an EMBL/GenBank/DDBJ whole genome shotgun (WGS) entry which is preliminary data.</text>
</comment>
<evidence type="ECO:0000313" key="2">
    <source>
        <dbReference type="EMBL" id="RMI99087.1"/>
    </source>
</evidence>
<organism evidence="2 3">
    <name type="scientific">Fusarium kuroshium</name>
    <dbReference type="NCBI Taxonomy" id="2010991"/>
    <lineage>
        <taxon>Eukaryota</taxon>
        <taxon>Fungi</taxon>
        <taxon>Dikarya</taxon>
        <taxon>Ascomycota</taxon>
        <taxon>Pezizomycotina</taxon>
        <taxon>Sordariomycetes</taxon>
        <taxon>Hypocreomycetidae</taxon>
        <taxon>Hypocreales</taxon>
        <taxon>Nectriaceae</taxon>
        <taxon>Fusarium</taxon>
        <taxon>Fusarium solani species complex</taxon>
    </lineage>
</organism>
<accession>A0A3M2R1E3</accession>
<feature type="compositionally biased region" description="Pro residues" evidence="1">
    <location>
        <begin position="66"/>
        <end position="80"/>
    </location>
</feature>
<feature type="compositionally biased region" description="Acidic residues" evidence="1">
    <location>
        <begin position="18"/>
        <end position="28"/>
    </location>
</feature>
<protein>
    <submittedName>
        <fullName evidence="2">Uncharacterized protein</fullName>
    </submittedName>
</protein>
<sequence length="113" mass="12739">MDFPKSDDTVTFTGLGPFDDEDDEDEDTLVERRDPEDQDDTQFDSLPPFMKSSPPAEVIEVIDPDTPCPRQLPPQVPPLSQPRQRWKTLSETVRVMRANLNNEAGQSHSKIGS</sequence>
<reference evidence="2 3" key="1">
    <citation type="submission" date="2017-06" db="EMBL/GenBank/DDBJ databases">
        <title>Comparative genomic analysis of Ambrosia Fusariam Clade fungi.</title>
        <authorList>
            <person name="Stajich J.E."/>
            <person name="Carrillo J."/>
            <person name="Kijimoto T."/>
            <person name="Eskalen A."/>
            <person name="O'Donnell K."/>
            <person name="Kasson M."/>
        </authorList>
    </citation>
    <scope>NUCLEOTIDE SEQUENCE [LARGE SCALE GENOMIC DNA]</scope>
    <source>
        <strain evidence="2">UCR3666</strain>
    </source>
</reference>
<evidence type="ECO:0000256" key="1">
    <source>
        <dbReference type="SAM" id="MobiDB-lite"/>
    </source>
</evidence>
<evidence type="ECO:0000313" key="3">
    <source>
        <dbReference type="Proteomes" id="UP000277212"/>
    </source>
</evidence>
<dbReference type="Proteomes" id="UP000277212">
    <property type="component" value="Unassembled WGS sequence"/>
</dbReference>
<proteinExistence type="predicted"/>
<feature type="region of interest" description="Disordered" evidence="1">
    <location>
        <begin position="1"/>
        <end position="53"/>
    </location>
</feature>
<name>A0A3M2R1E3_9HYPO</name>
<dbReference type="AlphaFoldDB" id="A0A3M2R1E3"/>
<dbReference type="OrthoDB" id="5104358at2759"/>
<feature type="region of interest" description="Disordered" evidence="1">
    <location>
        <begin position="66"/>
        <end position="85"/>
    </location>
</feature>